<keyword evidence="2" id="KW-1185">Reference proteome</keyword>
<name>A0A968KVW5_9SPIO</name>
<evidence type="ECO:0000313" key="1">
    <source>
        <dbReference type="EMBL" id="NIZ47778.1"/>
    </source>
</evidence>
<evidence type="ECO:0000313" key="2">
    <source>
        <dbReference type="Proteomes" id="UP000752013"/>
    </source>
</evidence>
<reference evidence="1" key="1">
    <citation type="submission" date="2020-03" db="EMBL/GenBank/DDBJ databases">
        <title>Spirochaetal bacteria isolated from arthropods constitute a novel genus Entomospira genus novum within the order Spirochaetales.</title>
        <authorList>
            <person name="Grana-Miraglia L."/>
            <person name="Sikutova S."/>
            <person name="Fingerle V."/>
            <person name="Sing A."/>
            <person name="Castillo-Ramirez S."/>
            <person name="Margos G."/>
            <person name="Rudolf I."/>
        </authorList>
    </citation>
    <scope>NUCLEOTIDE SEQUENCE</scope>
    <source>
        <strain evidence="1">BR208</strain>
    </source>
</reference>
<dbReference type="EMBL" id="JAATLK010000004">
    <property type="protein sequence ID" value="NIZ47778.1"/>
    <property type="molecule type" value="Genomic_DNA"/>
</dbReference>
<dbReference type="RefSeq" id="WP_167704545.1">
    <property type="nucleotide sequence ID" value="NZ_CP118171.1"/>
</dbReference>
<gene>
    <name evidence="1" type="ORF">HCT46_07610</name>
</gene>
<protein>
    <submittedName>
        <fullName evidence="1">Uncharacterized protein</fullName>
    </submittedName>
</protein>
<sequence length="162" mass="17720">MAIKQWFIQMAKVIKRDDSHTVQASSFAHDVYDSKLLHSQGIVSGVPNQTKVLAFKVGHTRNQLYLLPIKIDNLEPIPSGATMLYATNPDGSTIVGTIELTNGGKLAINTQQDDLLAIIQGALSLLQELQTFGSPTSQLPPPNWIAKAKTLQNRLDAIAKYQ</sequence>
<proteinExistence type="predicted"/>
<dbReference type="AlphaFoldDB" id="A0A968KVW5"/>
<accession>A0A968KVW5</accession>
<comment type="caution">
    <text evidence="1">The sequence shown here is derived from an EMBL/GenBank/DDBJ whole genome shotgun (WGS) entry which is preliminary data.</text>
</comment>
<organism evidence="1 2">
    <name type="scientific">Entomospira nematocerorum</name>
    <dbReference type="NCBI Taxonomy" id="2719987"/>
    <lineage>
        <taxon>Bacteria</taxon>
        <taxon>Pseudomonadati</taxon>
        <taxon>Spirochaetota</taxon>
        <taxon>Spirochaetia</taxon>
        <taxon>Spirochaetales</taxon>
        <taxon>Spirochaetaceae</taxon>
        <taxon>Entomospira</taxon>
    </lineage>
</organism>
<dbReference type="Proteomes" id="UP000752013">
    <property type="component" value="Unassembled WGS sequence"/>
</dbReference>